<dbReference type="Proteomes" id="UP000267096">
    <property type="component" value="Unassembled WGS sequence"/>
</dbReference>
<reference evidence="6 7" key="2">
    <citation type="submission" date="2018-11" db="EMBL/GenBank/DDBJ databases">
        <authorList>
            <consortium name="Pathogen Informatics"/>
        </authorList>
    </citation>
    <scope>NUCLEOTIDE SEQUENCE [LARGE SCALE GENOMIC DNA]</scope>
</reference>
<dbReference type="PROSITE" id="PS00092">
    <property type="entry name" value="N6_MTASE"/>
    <property type="match status" value="1"/>
</dbReference>
<comment type="subcellular location">
    <subcellularLocation>
        <location evidence="1 5">Cytoplasm</location>
    </subcellularLocation>
</comment>
<organism evidence="8">
    <name type="scientific">Anisakis simplex</name>
    <name type="common">Herring worm</name>
    <dbReference type="NCBI Taxonomy" id="6269"/>
    <lineage>
        <taxon>Eukaryota</taxon>
        <taxon>Metazoa</taxon>
        <taxon>Ecdysozoa</taxon>
        <taxon>Nematoda</taxon>
        <taxon>Chromadorea</taxon>
        <taxon>Rhabditida</taxon>
        <taxon>Spirurina</taxon>
        <taxon>Ascaridomorpha</taxon>
        <taxon>Ascaridoidea</taxon>
        <taxon>Anisakidae</taxon>
        <taxon>Anisakis</taxon>
        <taxon>Anisakis simplex complex</taxon>
    </lineage>
</organism>
<dbReference type="HAMAP" id="MF_03187">
    <property type="entry name" value="Methyltr_EFM5"/>
    <property type="match status" value="1"/>
</dbReference>
<comment type="function">
    <text evidence="5">S-adenosyl-L-methionine-dependent protein-lysine N-methyltransferase that methylates elongation factor 1-alpha.</text>
</comment>
<dbReference type="InterPro" id="IPR041370">
    <property type="entry name" value="Mlase_EEF1AKMT1/ZCCHC4"/>
</dbReference>
<proteinExistence type="inferred from homology"/>
<dbReference type="InterPro" id="IPR019369">
    <property type="entry name" value="Efm5/EEF1AKMT1"/>
</dbReference>
<name>A0A0M3K1P7_ANISI</name>
<dbReference type="InterPro" id="IPR029063">
    <property type="entry name" value="SAM-dependent_MTases_sf"/>
</dbReference>
<gene>
    <name evidence="6" type="ORF">ASIM_LOCUS14210</name>
</gene>
<keyword evidence="3 5" id="KW-0489">Methyltransferase</keyword>
<dbReference type="AlphaFoldDB" id="A0A0M3K1P7"/>
<dbReference type="Pfam" id="PF10237">
    <property type="entry name" value="N6-adenineMlase"/>
    <property type="match status" value="1"/>
</dbReference>
<comment type="similarity">
    <text evidence="5">Belongs to the class I-like SAM-binding methyltransferase superfamily. EFM5 family.</text>
</comment>
<dbReference type="PANTHER" id="PTHR13200:SF0">
    <property type="entry name" value="EEF1A LYSINE METHYLTRANSFERASE 1"/>
    <property type="match status" value="1"/>
</dbReference>
<dbReference type="GO" id="GO:0003676">
    <property type="term" value="F:nucleic acid binding"/>
    <property type="evidence" value="ECO:0007669"/>
    <property type="project" value="InterPro"/>
</dbReference>
<dbReference type="GO" id="GO:0005737">
    <property type="term" value="C:cytoplasm"/>
    <property type="evidence" value="ECO:0007669"/>
    <property type="project" value="UniProtKB-SubCell"/>
</dbReference>
<evidence type="ECO:0000313" key="6">
    <source>
        <dbReference type="EMBL" id="VDK51764.1"/>
    </source>
</evidence>
<dbReference type="EMBL" id="UYRR01031660">
    <property type="protein sequence ID" value="VDK51764.1"/>
    <property type="molecule type" value="Genomic_DNA"/>
</dbReference>
<evidence type="ECO:0000313" key="8">
    <source>
        <dbReference type="WBParaSite" id="ASIM_0001480001-mRNA-1"/>
    </source>
</evidence>
<evidence type="ECO:0000313" key="7">
    <source>
        <dbReference type="Proteomes" id="UP000267096"/>
    </source>
</evidence>
<evidence type="ECO:0000256" key="2">
    <source>
        <dbReference type="ARBA" id="ARBA00022490"/>
    </source>
</evidence>
<dbReference type="Gene3D" id="3.40.50.150">
    <property type="entry name" value="Vaccinia Virus protein VP39"/>
    <property type="match status" value="1"/>
</dbReference>
<dbReference type="OrthoDB" id="206354at2759"/>
<keyword evidence="2 5" id="KW-0963">Cytoplasm</keyword>
<accession>A0A0M3K1P7</accession>
<protein>
    <recommendedName>
        <fullName evidence="5">Protein-lysine N-methyltransferase ASIM_LOCUS14210</fullName>
        <ecNumber evidence="5">2.1.1.-</ecNumber>
    </recommendedName>
</protein>
<reference evidence="8" key="1">
    <citation type="submission" date="2017-02" db="UniProtKB">
        <authorList>
            <consortium name="WormBaseParasite"/>
        </authorList>
    </citation>
    <scope>IDENTIFICATION</scope>
</reference>
<dbReference type="PANTHER" id="PTHR13200">
    <property type="entry name" value="EEF1A LYSINE METHYLTRANSFERASE 1"/>
    <property type="match status" value="1"/>
</dbReference>
<dbReference type="GO" id="GO:0032259">
    <property type="term" value="P:methylation"/>
    <property type="evidence" value="ECO:0007669"/>
    <property type="project" value="UniProtKB-KW"/>
</dbReference>
<evidence type="ECO:0000256" key="3">
    <source>
        <dbReference type="ARBA" id="ARBA00022603"/>
    </source>
</evidence>
<keyword evidence="7" id="KW-1185">Reference proteome</keyword>
<dbReference type="GO" id="GO:0016279">
    <property type="term" value="F:protein-lysine N-methyltransferase activity"/>
    <property type="evidence" value="ECO:0007669"/>
    <property type="project" value="UniProtKB-UniRule"/>
</dbReference>
<sequence length="221" mass="24749">MVSSGEGRNDEGEDDIPRLSAHTLAALSEFYAEQENHQGGTVDENWQLSQFWYSKETAQKLAEECISAVSEGGCIACISCPTLMEYLIINEKIVSGRISVKLFEFDDRFASKYAKNFIKYDYRQPLEIPPEHKGGYDLIIADPPFLADECLVKVAQTVRLLSKGQASKGQANTKTIICTGAIMQEMVERIFSAHQCTFKPTHQNNLANEFACFANYNTQIL</sequence>
<evidence type="ECO:0000256" key="4">
    <source>
        <dbReference type="ARBA" id="ARBA00022679"/>
    </source>
</evidence>
<evidence type="ECO:0000256" key="1">
    <source>
        <dbReference type="ARBA" id="ARBA00004496"/>
    </source>
</evidence>
<keyword evidence="4 5" id="KW-0808">Transferase</keyword>
<dbReference type="EC" id="2.1.1.-" evidence="5"/>
<dbReference type="InterPro" id="IPR002052">
    <property type="entry name" value="DNA_methylase_N6_adenine_CS"/>
</dbReference>
<evidence type="ECO:0000256" key="5">
    <source>
        <dbReference type="HAMAP-Rule" id="MF_03187"/>
    </source>
</evidence>
<dbReference type="WBParaSite" id="ASIM_0001480001-mRNA-1">
    <property type="protein sequence ID" value="ASIM_0001480001-mRNA-1"/>
    <property type="gene ID" value="ASIM_0001480001"/>
</dbReference>